<sequence length="159" mass="18102">MATATLTGEVNAIHSIMACSQQAGIFSSLGPWGLPLTPVLTFILTYYIDTFVTPTQFFGISTRKNDSYEQVVERARLAAKNLQESMPLFVFTSLVAWYAGVDPRVQNLCHLVWFAGRVLYKWAYMQYILSLRTLSYLVTHVAVYLNLIQGFMLLRSRYL</sequence>
<dbReference type="InterPro" id="IPR001129">
    <property type="entry name" value="Membr-assoc_MAPEG"/>
</dbReference>
<keyword evidence="2 5" id="KW-0812">Transmembrane</keyword>
<comment type="subcellular location">
    <subcellularLocation>
        <location evidence="1">Membrane</location>
    </subcellularLocation>
</comment>
<dbReference type="Gene3D" id="1.20.120.550">
    <property type="entry name" value="Membrane associated eicosanoid/glutathione metabolism-like domain"/>
    <property type="match status" value="1"/>
</dbReference>
<keyword evidence="4 5" id="KW-0472">Membrane</keyword>
<evidence type="ECO:0000256" key="4">
    <source>
        <dbReference type="ARBA" id="ARBA00023136"/>
    </source>
</evidence>
<evidence type="ECO:0000256" key="3">
    <source>
        <dbReference type="ARBA" id="ARBA00022989"/>
    </source>
</evidence>
<name>A0ABR1M378_9PEZI</name>
<dbReference type="RefSeq" id="XP_066658340.1">
    <property type="nucleotide sequence ID" value="XM_066799016.1"/>
</dbReference>
<dbReference type="EMBL" id="JBBPEH010000002">
    <property type="protein sequence ID" value="KAK7542047.1"/>
    <property type="molecule type" value="Genomic_DNA"/>
</dbReference>
<dbReference type="Proteomes" id="UP001360953">
    <property type="component" value="Unassembled WGS sequence"/>
</dbReference>
<evidence type="ECO:0008006" key="8">
    <source>
        <dbReference type="Google" id="ProtNLM"/>
    </source>
</evidence>
<feature type="transmembrane region" description="Helical" evidence="5">
    <location>
        <begin position="134"/>
        <end position="154"/>
    </location>
</feature>
<evidence type="ECO:0000313" key="7">
    <source>
        <dbReference type="Proteomes" id="UP001360953"/>
    </source>
</evidence>
<dbReference type="InterPro" id="IPR023352">
    <property type="entry name" value="MAPEG-like_dom_sf"/>
</dbReference>
<proteinExistence type="predicted"/>
<dbReference type="SUPFAM" id="SSF161084">
    <property type="entry name" value="MAPEG domain-like"/>
    <property type="match status" value="1"/>
</dbReference>
<organism evidence="6 7">
    <name type="scientific">Phyllosticta citribraziliensis</name>
    <dbReference type="NCBI Taxonomy" id="989973"/>
    <lineage>
        <taxon>Eukaryota</taxon>
        <taxon>Fungi</taxon>
        <taxon>Dikarya</taxon>
        <taxon>Ascomycota</taxon>
        <taxon>Pezizomycotina</taxon>
        <taxon>Dothideomycetes</taxon>
        <taxon>Dothideomycetes incertae sedis</taxon>
        <taxon>Botryosphaeriales</taxon>
        <taxon>Phyllostictaceae</taxon>
        <taxon>Phyllosticta</taxon>
    </lineage>
</organism>
<dbReference type="GeneID" id="92031922"/>
<evidence type="ECO:0000256" key="2">
    <source>
        <dbReference type="ARBA" id="ARBA00022692"/>
    </source>
</evidence>
<keyword evidence="3 5" id="KW-1133">Transmembrane helix</keyword>
<comment type="caution">
    <text evidence="6">The sequence shown here is derived from an EMBL/GenBank/DDBJ whole genome shotgun (WGS) entry which is preliminary data.</text>
</comment>
<accession>A0ABR1M378</accession>
<evidence type="ECO:0000256" key="5">
    <source>
        <dbReference type="SAM" id="Phobius"/>
    </source>
</evidence>
<keyword evidence="7" id="KW-1185">Reference proteome</keyword>
<dbReference type="Pfam" id="PF01124">
    <property type="entry name" value="MAPEG"/>
    <property type="match status" value="1"/>
</dbReference>
<reference evidence="6 7" key="1">
    <citation type="submission" date="2024-04" db="EMBL/GenBank/DDBJ databases">
        <title>Phyllosticta paracitricarpa is synonymous to the EU quarantine fungus P. citricarpa based on phylogenomic analyses.</title>
        <authorList>
            <consortium name="Lawrence Berkeley National Laboratory"/>
            <person name="Van ingen-buijs V.A."/>
            <person name="Van westerhoven A.C."/>
            <person name="Haridas S."/>
            <person name="Skiadas P."/>
            <person name="Martin F."/>
            <person name="Groenewald J.Z."/>
            <person name="Crous P.W."/>
            <person name="Seidl M.F."/>
        </authorList>
    </citation>
    <scope>NUCLEOTIDE SEQUENCE [LARGE SCALE GENOMIC DNA]</scope>
    <source>
        <strain evidence="6 7">CPC 17464</strain>
    </source>
</reference>
<evidence type="ECO:0000256" key="1">
    <source>
        <dbReference type="ARBA" id="ARBA00004370"/>
    </source>
</evidence>
<protein>
    <recommendedName>
        <fullName evidence="8">MAPEG family protein</fullName>
    </recommendedName>
</protein>
<evidence type="ECO:0000313" key="6">
    <source>
        <dbReference type="EMBL" id="KAK7542047.1"/>
    </source>
</evidence>
<gene>
    <name evidence="6" type="ORF">J3D65DRAFT_612421</name>
</gene>